<comment type="caution">
    <text evidence="1">The sequence shown here is derived from an EMBL/GenBank/DDBJ whole genome shotgun (WGS) entry which is preliminary data.</text>
</comment>
<accession>A0AA86PPZ8</accession>
<dbReference type="EMBL" id="CAXDID020000613">
    <property type="protein sequence ID" value="CAL6106618.1"/>
    <property type="molecule type" value="Genomic_DNA"/>
</dbReference>
<dbReference type="AlphaFoldDB" id="A0AA86PPZ8"/>
<name>A0AA86PPZ8_9EUKA</name>
<proteinExistence type="predicted"/>
<dbReference type="EMBL" id="CATOUU010000704">
    <property type="protein sequence ID" value="CAI9942698.1"/>
    <property type="molecule type" value="Genomic_DNA"/>
</dbReference>
<protein>
    <submittedName>
        <fullName evidence="2">Hypothetical_protein</fullName>
    </submittedName>
</protein>
<sequence>MINATFSSFITCAYFSSSGASTVITDKLIEALKATYALFNIKIELLVFDADTHNVKTYIKDQYQFIREQCSKHLTLNSFIHFPIQLGLIDDLHILKRCRSFLLQWTMTFSLDDSAIDKWQIVDIRYLQTTDVVLDQASFNENQMYLMSDKAALNLLNLQNNRKHLRSLKPNSKHSVEKTRKQLNLDNS</sequence>
<dbReference type="Proteomes" id="UP001642409">
    <property type="component" value="Unassembled WGS sequence"/>
</dbReference>
<evidence type="ECO:0000313" key="3">
    <source>
        <dbReference type="Proteomes" id="UP001642409"/>
    </source>
</evidence>
<evidence type="ECO:0000313" key="1">
    <source>
        <dbReference type="EMBL" id="CAI9942698.1"/>
    </source>
</evidence>
<evidence type="ECO:0000313" key="2">
    <source>
        <dbReference type="EMBL" id="CAL6106618.1"/>
    </source>
</evidence>
<gene>
    <name evidence="1" type="ORF">HINF_LOCUS30343</name>
    <name evidence="2" type="ORF">HINF_LOCUS73829</name>
</gene>
<keyword evidence="3" id="KW-1185">Reference proteome</keyword>
<reference evidence="1" key="1">
    <citation type="submission" date="2023-06" db="EMBL/GenBank/DDBJ databases">
        <authorList>
            <person name="Kurt Z."/>
        </authorList>
    </citation>
    <scope>NUCLEOTIDE SEQUENCE</scope>
</reference>
<reference evidence="2 3" key="2">
    <citation type="submission" date="2024-07" db="EMBL/GenBank/DDBJ databases">
        <authorList>
            <person name="Akdeniz Z."/>
        </authorList>
    </citation>
    <scope>NUCLEOTIDE SEQUENCE [LARGE SCALE GENOMIC DNA]</scope>
</reference>
<organism evidence="1">
    <name type="scientific">Hexamita inflata</name>
    <dbReference type="NCBI Taxonomy" id="28002"/>
    <lineage>
        <taxon>Eukaryota</taxon>
        <taxon>Metamonada</taxon>
        <taxon>Diplomonadida</taxon>
        <taxon>Hexamitidae</taxon>
        <taxon>Hexamitinae</taxon>
        <taxon>Hexamita</taxon>
    </lineage>
</organism>